<evidence type="ECO:0000256" key="8">
    <source>
        <dbReference type="SAM" id="Phobius"/>
    </source>
</evidence>
<feature type="transmembrane region" description="Helical" evidence="8">
    <location>
        <begin position="315"/>
        <end position="332"/>
    </location>
</feature>
<comment type="subcellular location">
    <subcellularLocation>
        <location evidence="1">Cell membrane</location>
        <topology evidence="1">Multi-pass membrane protein</topology>
    </subcellularLocation>
</comment>
<evidence type="ECO:0000313" key="9">
    <source>
        <dbReference type="EMBL" id="RGE58503.1"/>
    </source>
</evidence>
<dbReference type="SUPFAM" id="SSF81345">
    <property type="entry name" value="ABC transporter involved in vitamin B12 uptake, BtuC"/>
    <property type="match status" value="1"/>
</dbReference>
<keyword evidence="3" id="KW-0813">Transport</keyword>
<evidence type="ECO:0000256" key="7">
    <source>
        <dbReference type="ARBA" id="ARBA00023136"/>
    </source>
</evidence>
<proteinExistence type="inferred from homology"/>
<feature type="transmembrane region" description="Helical" evidence="8">
    <location>
        <begin position="221"/>
        <end position="238"/>
    </location>
</feature>
<dbReference type="OrthoDB" id="9792889at2"/>
<feature type="transmembrane region" description="Helical" evidence="8">
    <location>
        <begin position="197"/>
        <end position="216"/>
    </location>
</feature>
<reference evidence="9 12" key="1">
    <citation type="submission" date="2018-08" db="EMBL/GenBank/DDBJ databases">
        <title>A genome reference for cultivated species of the human gut microbiota.</title>
        <authorList>
            <person name="Zou Y."/>
            <person name="Xue W."/>
            <person name="Luo G."/>
        </authorList>
    </citation>
    <scope>NUCLEOTIDE SEQUENCE [LARGE SCALE GENOMIC DNA]</scope>
    <source>
        <strain evidence="10 12">AF26-4BH</strain>
        <strain evidence="9">TF05-5AC</strain>
    </source>
</reference>
<evidence type="ECO:0000256" key="3">
    <source>
        <dbReference type="ARBA" id="ARBA00022448"/>
    </source>
</evidence>
<evidence type="ECO:0000313" key="10">
    <source>
        <dbReference type="EMBL" id="RGE59934.1"/>
    </source>
</evidence>
<dbReference type="Proteomes" id="UP000260812">
    <property type="component" value="Unassembled WGS sequence"/>
</dbReference>
<dbReference type="CDD" id="cd06550">
    <property type="entry name" value="TM_ABC_iron-siderophores_like"/>
    <property type="match status" value="1"/>
</dbReference>
<keyword evidence="7 8" id="KW-0472">Membrane</keyword>
<keyword evidence="4" id="KW-1003">Cell membrane</keyword>
<dbReference type="Proteomes" id="UP000261166">
    <property type="component" value="Unassembled WGS sequence"/>
</dbReference>
<dbReference type="PANTHER" id="PTHR30472">
    <property type="entry name" value="FERRIC ENTEROBACTIN TRANSPORT SYSTEM PERMEASE PROTEIN"/>
    <property type="match status" value="1"/>
</dbReference>
<name>A0A3E3I1S4_9FIRM</name>
<dbReference type="FunFam" id="1.10.3470.10:FF:000001">
    <property type="entry name" value="Vitamin B12 ABC transporter permease BtuC"/>
    <property type="match status" value="1"/>
</dbReference>
<keyword evidence="11" id="KW-1185">Reference proteome</keyword>
<dbReference type="GO" id="GO:0033214">
    <property type="term" value="P:siderophore-iron import into cell"/>
    <property type="evidence" value="ECO:0007669"/>
    <property type="project" value="TreeGrafter"/>
</dbReference>
<feature type="transmembrane region" description="Helical" evidence="8">
    <location>
        <begin position="244"/>
        <end position="270"/>
    </location>
</feature>
<feature type="transmembrane region" description="Helical" evidence="8">
    <location>
        <begin position="282"/>
        <end position="303"/>
    </location>
</feature>
<accession>A0A3E3I1S4</accession>
<evidence type="ECO:0000256" key="4">
    <source>
        <dbReference type="ARBA" id="ARBA00022475"/>
    </source>
</evidence>
<dbReference type="AlphaFoldDB" id="A0A3E3I1S4"/>
<dbReference type="EMBL" id="QVLV01000011">
    <property type="protein sequence ID" value="RGE58503.1"/>
    <property type="molecule type" value="Genomic_DNA"/>
</dbReference>
<evidence type="ECO:0000256" key="2">
    <source>
        <dbReference type="ARBA" id="ARBA00007935"/>
    </source>
</evidence>
<comment type="caution">
    <text evidence="9">The sequence shown here is derived from an EMBL/GenBank/DDBJ whole genome shotgun (WGS) entry which is preliminary data.</text>
</comment>
<feature type="transmembrane region" description="Helical" evidence="8">
    <location>
        <begin position="154"/>
        <end position="177"/>
    </location>
</feature>
<evidence type="ECO:0000256" key="1">
    <source>
        <dbReference type="ARBA" id="ARBA00004651"/>
    </source>
</evidence>
<evidence type="ECO:0000256" key="6">
    <source>
        <dbReference type="ARBA" id="ARBA00022989"/>
    </source>
</evidence>
<dbReference type="InterPro" id="IPR000522">
    <property type="entry name" value="ABC_transptr_permease_BtuC"/>
</dbReference>
<keyword evidence="6 8" id="KW-1133">Transmembrane helix</keyword>
<dbReference type="EMBL" id="QVLU01000058">
    <property type="protein sequence ID" value="RGE59934.1"/>
    <property type="molecule type" value="Genomic_DNA"/>
</dbReference>
<evidence type="ECO:0000313" key="12">
    <source>
        <dbReference type="Proteomes" id="UP000261166"/>
    </source>
</evidence>
<dbReference type="GeneID" id="97988427"/>
<dbReference type="Pfam" id="PF01032">
    <property type="entry name" value="FecCD"/>
    <property type="match status" value="1"/>
</dbReference>
<protein>
    <submittedName>
        <fullName evidence="9">Iron ABC transporter permease</fullName>
    </submittedName>
</protein>
<feature type="transmembrane region" description="Helical" evidence="8">
    <location>
        <begin position="122"/>
        <end position="142"/>
    </location>
</feature>
<evidence type="ECO:0000256" key="5">
    <source>
        <dbReference type="ARBA" id="ARBA00022692"/>
    </source>
</evidence>
<dbReference type="GO" id="GO:0022857">
    <property type="term" value="F:transmembrane transporter activity"/>
    <property type="evidence" value="ECO:0007669"/>
    <property type="project" value="InterPro"/>
</dbReference>
<feature type="transmembrane region" description="Helical" evidence="8">
    <location>
        <begin position="94"/>
        <end position="116"/>
    </location>
</feature>
<dbReference type="GO" id="GO:0005886">
    <property type="term" value="C:plasma membrane"/>
    <property type="evidence" value="ECO:0007669"/>
    <property type="project" value="UniProtKB-SubCell"/>
</dbReference>
<dbReference type="RefSeq" id="WP_025490034.1">
    <property type="nucleotide sequence ID" value="NZ_CALBAU010000418.1"/>
</dbReference>
<dbReference type="Gene3D" id="1.10.3470.10">
    <property type="entry name" value="ABC transporter involved in vitamin B12 uptake, BtuC"/>
    <property type="match status" value="1"/>
</dbReference>
<gene>
    <name evidence="10" type="ORF">DWY69_30250</name>
    <name evidence="9" type="ORF">DXC51_16505</name>
</gene>
<comment type="similarity">
    <text evidence="2">Belongs to the binding-protein-dependent transport system permease family. FecCD subfamily.</text>
</comment>
<dbReference type="InterPro" id="IPR037294">
    <property type="entry name" value="ABC_BtuC-like"/>
</dbReference>
<keyword evidence="5 8" id="KW-0812">Transmembrane</keyword>
<dbReference type="PANTHER" id="PTHR30472:SF64">
    <property type="entry name" value="IRON(3+)-HYDROXAMATE IMPORT SYSTEM PERMEASE PROTEIN FHUG"/>
    <property type="match status" value="1"/>
</dbReference>
<sequence>MTDSRKKMRACIVLAILAALLILGIWVDINAGYRHISPEEIWNILWGKGEKGVRFTLLQLRLPRVLASLLAGAGLSVSGCVIQGVSRNEMAEPGILGINAGAGLFVAAFIVFFPGTGLSLPLILPLLAFAGSLAAALCGYRLALTRRGLSPGRLLLTGIAMSTVLSSVTTMLMLRMSDSEYAFVQNWLAGSLWGADWPNIRILSTGLLILLVFVFYKSRTLNVLALGHQTATGLGVGVSRQSVLLLGAAVAMSSLCCAVGGGFSFVGLVCPHLARRLTGSNYRLLLPAAALTGAVLMTFSDIISRTLLSPDEIPVGIVAAVIGAPYFLYLCIKT</sequence>
<evidence type="ECO:0000313" key="11">
    <source>
        <dbReference type="Proteomes" id="UP000260812"/>
    </source>
</evidence>
<organism evidence="9 11">
    <name type="scientific">Eisenbergiella massiliensis</name>
    <dbReference type="NCBI Taxonomy" id="1720294"/>
    <lineage>
        <taxon>Bacteria</taxon>
        <taxon>Bacillati</taxon>
        <taxon>Bacillota</taxon>
        <taxon>Clostridia</taxon>
        <taxon>Lachnospirales</taxon>
        <taxon>Lachnospiraceae</taxon>
        <taxon>Eisenbergiella</taxon>
    </lineage>
</organism>
<feature type="transmembrane region" description="Helical" evidence="8">
    <location>
        <begin position="65"/>
        <end position="82"/>
    </location>
</feature>